<dbReference type="EMBL" id="BAAAZA010000013">
    <property type="protein sequence ID" value="GAA3876646.1"/>
    <property type="molecule type" value="Genomic_DNA"/>
</dbReference>
<name>A0ABP7KIE6_9ACTN</name>
<dbReference type="Proteomes" id="UP001501563">
    <property type="component" value="Unassembled WGS sequence"/>
</dbReference>
<accession>A0ABP7KIE6</accession>
<comment type="caution">
    <text evidence="2">The sequence shown here is derived from an EMBL/GenBank/DDBJ whole genome shotgun (WGS) entry which is preliminary data.</text>
</comment>
<protein>
    <submittedName>
        <fullName evidence="2">Uncharacterized protein</fullName>
    </submittedName>
</protein>
<evidence type="ECO:0000313" key="3">
    <source>
        <dbReference type="Proteomes" id="UP001501563"/>
    </source>
</evidence>
<evidence type="ECO:0000256" key="1">
    <source>
        <dbReference type="SAM" id="MobiDB-lite"/>
    </source>
</evidence>
<feature type="region of interest" description="Disordered" evidence="1">
    <location>
        <begin position="88"/>
        <end position="119"/>
    </location>
</feature>
<evidence type="ECO:0000313" key="2">
    <source>
        <dbReference type="EMBL" id="GAA3876646.1"/>
    </source>
</evidence>
<organism evidence="2 3">
    <name type="scientific">Streptomyces lannensis</name>
    <dbReference type="NCBI Taxonomy" id="766498"/>
    <lineage>
        <taxon>Bacteria</taxon>
        <taxon>Bacillati</taxon>
        <taxon>Actinomycetota</taxon>
        <taxon>Actinomycetes</taxon>
        <taxon>Kitasatosporales</taxon>
        <taxon>Streptomycetaceae</taxon>
        <taxon>Streptomyces</taxon>
    </lineage>
</organism>
<sequence>MGQPPREPHGNAVQESLILYGVYPRLTAEQIGLLACHGRHQAIHAGQILIRSQALAERGPLVAKIERTVGEDGHGALDASVRHCEAVRESRAQSLPDDVNAPPSRSAVPGEEGCTAANP</sequence>
<keyword evidence="3" id="KW-1185">Reference proteome</keyword>
<gene>
    <name evidence="2" type="ORF">GCM10022207_48410</name>
</gene>
<reference evidence="3" key="1">
    <citation type="journal article" date="2019" name="Int. J. Syst. Evol. Microbiol.">
        <title>The Global Catalogue of Microorganisms (GCM) 10K type strain sequencing project: providing services to taxonomists for standard genome sequencing and annotation.</title>
        <authorList>
            <consortium name="The Broad Institute Genomics Platform"/>
            <consortium name="The Broad Institute Genome Sequencing Center for Infectious Disease"/>
            <person name="Wu L."/>
            <person name="Ma J."/>
        </authorList>
    </citation>
    <scope>NUCLEOTIDE SEQUENCE [LARGE SCALE GENOMIC DNA]</scope>
    <source>
        <strain evidence="3">JCM 16578</strain>
    </source>
</reference>
<proteinExistence type="predicted"/>